<dbReference type="Pfam" id="PF13181">
    <property type="entry name" value="TPR_8"/>
    <property type="match status" value="1"/>
</dbReference>
<name>A0A2N7CGG8_VIBSP</name>
<evidence type="ECO:0000313" key="4">
    <source>
        <dbReference type="EMBL" id="PMF22899.1"/>
    </source>
</evidence>
<evidence type="ECO:0000256" key="1">
    <source>
        <dbReference type="ARBA" id="ARBA00022737"/>
    </source>
</evidence>
<gene>
    <name evidence="4" type="ORF">BCV19_00765</name>
</gene>
<protein>
    <submittedName>
        <fullName evidence="4">Uncharacterized protein</fullName>
    </submittedName>
</protein>
<dbReference type="Gene3D" id="1.25.40.10">
    <property type="entry name" value="Tetratricopeptide repeat domain"/>
    <property type="match status" value="1"/>
</dbReference>
<dbReference type="InterPro" id="IPR013105">
    <property type="entry name" value="TPR_2"/>
</dbReference>
<sequence>MTNLQQTLVQVKHGLISAPELLQSEDTHMANLTYQQGVRAFNAKDYITALDFFTVAVIQLPFNATYSFALAMTYHALNEEQEAISFYIRSWLFDATNPATCFRLGQCYLTLKEYADAVESVETAIKLAELAPEHQEILMLSRQLLVEVKARNT</sequence>
<dbReference type="AlphaFoldDB" id="A0A2N7CGG8"/>
<evidence type="ECO:0000313" key="5">
    <source>
        <dbReference type="Proteomes" id="UP000235405"/>
    </source>
</evidence>
<proteinExistence type="predicted"/>
<dbReference type="SMART" id="SM00028">
    <property type="entry name" value="TPR"/>
    <property type="match status" value="2"/>
</dbReference>
<keyword evidence="1" id="KW-0677">Repeat</keyword>
<dbReference type="Proteomes" id="UP000235405">
    <property type="component" value="Unassembled WGS sequence"/>
</dbReference>
<dbReference type="PROSITE" id="PS50005">
    <property type="entry name" value="TPR"/>
    <property type="match status" value="1"/>
</dbReference>
<evidence type="ECO:0000256" key="3">
    <source>
        <dbReference type="PROSITE-ProRule" id="PRU00339"/>
    </source>
</evidence>
<dbReference type="SUPFAM" id="SSF48452">
    <property type="entry name" value="TPR-like"/>
    <property type="match status" value="1"/>
</dbReference>
<comment type="caution">
    <text evidence="4">The sequence shown here is derived from an EMBL/GenBank/DDBJ whole genome shotgun (WGS) entry which is preliminary data.</text>
</comment>
<reference evidence="5" key="1">
    <citation type="submission" date="2016-07" db="EMBL/GenBank/DDBJ databases">
        <title>Nontailed viruses are major unrecognized killers of bacteria in the ocean.</title>
        <authorList>
            <person name="Kauffman K."/>
            <person name="Hussain F."/>
            <person name="Yang J."/>
            <person name="Arevalo P."/>
            <person name="Brown J."/>
            <person name="Cutler M."/>
            <person name="Kelly L."/>
            <person name="Polz M.F."/>
        </authorList>
    </citation>
    <scope>NUCLEOTIDE SEQUENCE [LARGE SCALE GENOMIC DNA]</scope>
    <source>
        <strain evidence="5">10N.286.54.F3</strain>
    </source>
</reference>
<dbReference type="Pfam" id="PF07719">
    <property type="entry name" value="TPR_2"/>
    <property type="match status" value="1"/>
</dbReference>
<dbReference type="RefSeq" id="WP_102482237.1">
    <property type="nucleotide sequence ID" value="NZ_MCSW01000156.1"/>
</dbReference>
<dbReference type="InterPro" id="IPR011990">
    <property type="entry name" value="TPR-like_helical_dom_sf"/>
</dbReference>
<evidence type="ECO:0000256" key="2">
    <source>
        <dbReference type="ARBA" id="ARBA00022803"/>
    </source>
</evidence>
<dbReference type="InterPro" id="IPR019734">
    <property type="entry name" value="TPR_rpt"/>
</dbReference>
<dbReference type="EMBL" id="MCSW01000156">
    <property type="protein sequence ID" value="PMF22899.1"/>
    <property type="molecule type" value="Genomic_DNA"/>
</dbReference>
<accession>A0A2N7CGG8</accession>
<organism evidence="4 5">
    <name type="scientific">Vibrio splendidus</name>
    <dbReference type="NCBI Taxonomy" id="29497"/>
    <lineage>
        <taxon>Bacteria</taxon>
        <taxon>Pseudomonadati</taxon>
        <taxon>Pseudomonadota</taxon>
        <taxon>Gammaproteobacteria</taxon>
        <taxon>Vibrionales</taxon>
        <taxon>Vibrionaceae</taxon>
        <taxon>Vibrio</taxon>
    </lineage>
</organism>
<feature type="repeat" description="TPR" evidence="3">
    <location>
        <begin position="98"/>
        <end position="131"/>
    </location>
</feature>
<keyword evidence="2 3" id="KW-0802">TPR repeat</keyword>